<protein>
    <submittedName>
        <fullName evidence="3">FERM domain-containing protein 5</fullName>
    </submittedName>
</protein>
<reference evidence="3" key="1">
    <citation type="submission" date="2019-03" db="EMBL/GenBank/DDBJ databases">
        <title>Improved annotation for the trematode Fasciola hepatica.</title>
        <authorList>
            <person name="Choi Y.-J."/>
            <person name="Martin J."/>
            <person name="Mitreva M."/>
        </authorList>
    </citation>
    <scope>NUCLEOTIDE SEQUENCE [LARGE SCALE GENOMIC DNA]</scope>
</reference>
<feature type="compositionally biased region" description="Pro residues" evidence="1">
    <location>
        <begin position="1332"/>
        <end position="1344"/>
    </location>
</feature>
<name>A0A4E0RY78_FASHE</name>
<feature type="compositionally biased region" description="Low complexity" evidence="1">
    <location>
        <begin position="1366"/>
        <end position="1388"/>
    </location>
</feature>
<dbReference type="PRINTS" id="PR00935">
    <property type="entry name" value="BAND41"/>
</dbReference>
<feature type="compositionally biased region" description="Low complexity" evidence="1">
    <location>
        <begin position="36"/>
        <end position="51"/>
    </location>
</feature>
<evidence type="ECO:0000313" key="3">
    <source>
        <dbReference type="EMBL" id="THD27177.1"/>
    </source>
</evidence>
<feature type="region of interest" description="Disordered" evidence="1">
    <location>
        <begin position="32"/>
        <end position="80"/>
    </location>
</feature>
<feature type="region of interest" description="Disordered" evidence="1">
    <location>
        <begin position="1009"/>
        <end position="1030"/>
    </location>
</feature>
<feature type="compositionally biased region" description="Low complexity" evidence="1">
    <location>
        <begin position="1345"/>
        <end position="1354"/>
    </location>
</feature>
<dbReference type="Gene3D" id="2.30.29.30">
    <property type="entry name" value="Pleckstrin-homology domain (PH domain)/Phosphotyrosine-binding domain (PTB)"/>
    <property type="match status" value="1"/>
</dbReference>
<dbReference type="SUPFAM" id="SSF47031">
    <property type="entry name" value="Second domain of FERM"/>
    <property type="match status" value="1"/>
</dbReference>
<feature type="compositionally biased region" description="Polar residues" evidence="1">
    <location>
        <begin position="67"/>
        <end position="80"/>
    </location>
</feature>
<proteinExistence type="predicted"/>
<evidence type="ECO:0000259" key="2">
    <source>
        <dbReference type="PROSITE" id="PS50057"/>
    </source>
</evidence>
<feature type="compositionally biased region" description="Acidic residues" evidence="1">
    <location>
        <begin position="662"/>
        <end position="681"/>
    </location>
</feature>
<dbReference type="InterPro" id="IPR019749">
    <property type="entry name" value="Band_41_domain"/>
</dbReference>
<keyword evidence="4" id="KW-1185">Reference proteome</keyword>
<dbReference type="InterPro" id="IPR018979">
    <property type="entry name" value="FERM_N"/>
</dbReference>
<gene>
    <name evidence="3" type="ORF">D915_002012</name>
</gene>
<feature type="compositionally biased region" description="Basic and acidic residues" evidence="1">
    <location>
        <begin position="682"/>
        <end position="697"/>
    </location>
</feature>
<dbReference type="InterPro" id="IPR035963">
    <property type="entry name" value="FERM_2"/>
</dbReference>
<feature type="domain" description="FERM" evidence="2">
    <location>
        <begin position="101"/>
        <end position="387"/>
    </location>
</feature>
<dbReference type="InterPro" id="IPR019748">
    <property type="entry name" value="FERM_central"/>
</dbReference>
<feature type="region of interest" description="Disordered" evidence="1">
    <location>
        <begin position="443"/>
        <end position="491"/>
    </location>
</feature>
<dbReference type="Proteomes" id="UP000230066">
    <property type="component" value="Unassembled WGS sequence"/>
</dbReference>
<feature type="compositionally biased region" description="Low complexity" evidence="1">
    <location>
        <begin position="644"/>
        <end position="658"/>
    </location>
</feature>
<dbReference type="GO" id="GO:0005856">
    <property type="term" value="C:cytoskeleton"/>
    <property type="evidence" value="ECO:0007669"/>
    <property type="project" value="TreeGrafter"/>
</dbReference>
<dbReference type="InterPro" id="IPR000299">
    <property type="entry name" value="FERM_domain"/>
</dbReference>
<dbReference type="Pfam" id="PF09380">
    <property type="entry name" value="FERM_C"/>
    <property type="match status" value="1"/>
</dbReference>
<comment type="caution">
    <text evidence="3">The sequence shown here is derived from an EMBL/GenBank/DDBJ whole genome shotgun (WGS) entry which is preliminary data.</text>
</comment>
<accession>A0A4E0RY78</accession>
<dbReference type="Pfam" id="PF09379">
    <property type="entry name" value="FERM_N"/>
    <property type="match status" value="1"/>
</dbReference>
<dbReference type="PROSITE" id="PS50057">
    <property type="entry name" value="FERM_3"/>
    <property type="match status" value="1"/>
</dbReference>
<dbReference type="SUPFAM" id="SSF50729">
    <property type="entry name" value="PH domain-like"/>
    <property type="match status" value="1"/>
</dbReference>
<sequence>MNARCHIQYLIAVTVKNSYSDQKIFHLPSRFKHQASSGHSSPSRSPGGPASKLRKLNPSKESKRSRSTSLPPESKEPVSTTPIAIDIPLDECKEDKNMTLFMVEVKLLSDEEAPLQLEVTNTCLGRALFNQVIERLNGIVAKDYFGLRYLDRAKQRQWLEMSKTVYKQLKYVSPRSLNFRVKHYPSNPLEEFTQEKTRYLLYLQLRRDLHSGRLIGRNVEMHRLAACILQAEIGDYDLLADYLGEDGTLADLKMFSNVTPGTEAKIAEFHKSLRGATMEEAENKFLELASKFETYGIEPLYVQDRKGNHFYMGLNHEGVVTFRGSKKAHVFSWQKINKISYEGKLFIIQVEWEQRRHTLGFKCPTAESAEALWKWAVDRQCFFTLSRSVDAKESKANGGIFKRRQFYTFTGRCQKELMLLNSSLPSIPQPSVSRSRSLLHLAKGVRQSRQSKSQNDLDRQFGASTDSLPDGHMGSMNGLQRHKSVSDTRRDVEDEGVFSGTNQLGNQLGARLTVGINNSQSTPSLIQPAVKPFSEDNQSALVGKKPLEKVEQQNTPAQITTANEYHPILKRGQARTRLVDSTHANIGSGGETKKSTRQSGESTGRKAVFGGTLTPLSNEEPELSDLEQNAEATDQPAETGEALGNTGSVNTLSSSSLRSADEEGEQNTEEEEAEGEEVEEELGYKKVQTSEDREHQEGNSNQVAEPAALEVISEAPVDTESRPVASKRSTRPTGKWLGPGGIRPYMEAAELGQTEQYMAQGTNSMITRPRMNSGAAGWIGDGDDFAPPVPSSPPPFLDETVPIHSSGTVTISITPNIIPSSNRLDTKTSIPSSRAVDFTTSTKRYDNVLAISRSRESSSPPPEFADAADVDEYIDSTVSSPPVGRVTAVTNKTRNHMSPANYVTEQTHTTNQNLYFPYARTVRLGGSTTRSRSQDYKALAAIPSKHSPTRRDIQFTRLPQSSVTNKSNKPQEISLSAENFTRAEPEQPLMVSTEPGTSARAELIARARCEERGPESSAVSRRSCDLSPQPRDWIYDQQQQQQRQNQTRSDSVNLNTGLSELVIFPSTERITNIDKYMDRSAMSISQPASRTLCEEMCQHSVVHPCGLSESTLPNWTLRQQERYTADLERPSSRPSNDLLLNHGYAAQTQLSPKVDGFLIGTDNSHYKSLEHSKASSSAAQLAAGASTRPYRTVSPVVGPSTSPQRIELKPIPVPVQSLISAKRPVELNLVNSGPSEYAFKSSLSPDNVSRTQQSTPSITDARFRRSDQNLNRFSPQELASYRSMKELSEKVDEALRDGVERGERSVNQLTRSLAMPPLAKQANRPVRQLPPSKQPPSPALPLPLQPVQEQLQRKPQQRQEEEKQAELQPSLASAEVKSSATKTTSSPSRNVAPVADNNVETPRTTDTQCEANLFPLAQQLLYYGIVVFCVYKLTGWLHIRPTFGEPTEEHSFLYRLLTILFHWILGW</sequence>
<evidence type="ECO:0000256" key="1">
    <source>
        <dbReference type="SAM" id="MobiDB-lite"/>
    </source>
</evidence>
<organism evidence="3 4">
    <name type="scientific">Fasciola hepatica</name>
    <name type="common">Liver fluke</name>
    <dbReference type="NCBI Taxonomy" id="6192"/>
    <lineage>
        <taxon>Eukaryota</taxon>
        <taxon>Metazoa</taxon>
        <taxon>Spiralia</taxon>
        <taxon>Lophotrochozoa</taxon>
        <taxon>Platyhelminthes</taxon>
        <taxon>Trematoda</taxon>
        <taxon>Digenea</taxon>
        <taxon>Plagiorchiida</taxon>
        <taxon>Echinostomata</taxon>
        <taxon>Echinostomatoidea</taxon>
        <taxon>Fasciolidae</taxon>
        <taxon>Fasciola</taxon>
    </lineage>
</organism>
<feature type="region of interest" description="Disordered" evidence="1">
    <location>
        <begin position="575"/>
        <end position="741"/>
    </location>
</feature>
<dbReference type="Pfam" id="PF00373">
    <property type="entry name" value="FERM_M"/>
    <property type="match status" value="1"/>
</dbReference>
<dbReference type="Gene3D" id="3.10.20.90">
    <property type="entry name" value="Phosphatidylinositol 3-kinase Catalytic Subunit, Chain A, domain 1"/>
    <property type="match status" value="1"/>
</dbReference>
<dbReference type="InterPro" id="IPR018980">
    <property type="entry name" value="FERM_PH-like_C"/>
</dbReference>
<dbReference type="InterPro" id="IPR029071">
    <property type="entry name" value="Ubiquitin-like_domsf"/>
</dbReference>
<dbReference type="SUPFAM" id="SSF54236">
    <property type="entry name" value="Ubiquitin-like"/>
    <property type="match status" value="1"/>
</dbReference>
<dbReference type="CDD" id="cd14473">
    <property type="entry name" value="FERM_B-lobe"/>
    <property type="match status" value="1"/>
</dbReference>
<dbReference type="InterPro" id="IPR011993">
    <property type="entry name" value="PH-like_dom_sf"/>
</dbReference>
<dbReference type="InterPro" id="IPR014352">
    <property type="entry name" value="FERM/acyl-CoA-bd_prot_sf"/>
</dbReference>
<dbReference type="Gene3D" id="1.20.80.10">
    <property type="match status" value="1"/>
</dbReference>
<dbReference type="SMART" id="SM00295">
    <property type="entry name" value="B41"/>
    <property type="match status" value="1"/>
</dbReference>
<dbReference type="EMBL" id="JXXN02000504">
    <property type="protein sequence ID" value="THD27177.1"/>
    <property type="molecule type" value="Genomic_DNA"/>
</dbReference>
<dbReference type="PANTHER" id="PTHR23280:SF32">
    <property type="entry name" value="FI22325P1"/>
    <property type="match status" value="1"/>
</dbReference>
<dbReference type="GO" id="GO:0031032">
    <property type="term" value="P:actomyosin structure organization"/>
    <property type="evidence" value="ECO:0007669"/>
    <property type="project" value="TreeGrafter"/>
</dbReference>
<dbReference type="PANTHER" id="PTHR23280">
    <property type="entry name" value="4.1 G PROTEIN"/>
    <property type="match status" value="1"/>
</dbReference>
<dbReference type="SMART" id="SM01196">
    <property type="entry name" value="FERM_C"/>
    <property type="match status" value="1"/>
</dbReference>
<evidence type="ECO:0000313" key="4">
    <source>
        <dbReference type="Proteomes" id="UP000230066"/>
    </source>
</evidence>
<feature type="region of interest" description="Disordered" evidence="1">
    <location>
        <begin position="1296"/>
        <end position="1403"/>
    </location>
</feature>